<keyword evidence="4" id="KW-1185">Reference proteome</keyword>
<dbReference type="InterPro" id="IPR001878">
    <property type="entry name" value="Znf_CCHC"/>
</dbReference>
<name>A0A8J5BUI1_ZINOF</name>
<dbReference type="GO" id="GO:0003676">
    <property type="term" value="F:nucleic acid binding"/>
    <property type="evidence" value="ECO:0007669"/>
    <property type="project" value="InterPro"/>
</dbReference>
<dbReference type="PANTHER" id="PTHR31286:SF99">
    <property type="entry name" value="DUF4283 DOMAIN-CONTAINING PROTEIN"/>
    <property type="match status" value="1"/>
</dbReference>
<evidence type="ECO:0000313" key="4">
    <source>
        <dbReference type="Proteomes" id="UP000734854"/>
    </source>
</evidence>
<keyword evidence="3" id="KW-0496">Mitochondrion</keyword>
<evidence type="ECO:0000256" key="1">
    <source>
        <dbReference type="PROSITE-ProRule" id="PRU00047"/>
    </source>
</evidence>
<dbReference type="Proteomes" id="UP000734854">
    <property type="component" value="Unassembled WGS sequence"/>
</dbReference>
<protein>
    <recommendedName>
        <fullName evidence="2">CCHC-type domain-containing protein</fullName>
    </recommendedName>
</protein>
<dbReference type="InterPro" id="IPR025558">
    <property type="entry name" value="DUF4283"/>
</dbReference>
<organism evidence="3 4">
    <name type="scientific">Zingiber officinale</name>
    <name type="common">Ginger</name>
    <name type="synonym">Amomum zingiber</name>
    <dbReference type="NCBI Taxonomy" id="94328"/>
    <lineage>
        <taxon>Eukaryota</taxon>
        <taxon>Viridiplantae</taxon>
        <taxon>Streptophyta</taxon>
        <taxon>Embryophyta</taxon>
        <taxon>Tracheophyta</taxon>
        <taxon>Spermatophyta</taxon>
        <taxon>Magnoliopsida</taxon>
        <taxon>Liliopsida</taxon>
        <taxon>Zingiberales</taxon>
        <taxon>Zingiberaceae</taxon>
        <taxon>Zingiber</taxon>
    </lineage>
</organism>
<proteinExistence type="predicted"/>
<gene>
    <name evidence="3" type="ORF">ZIOFF_074419</name>
</gene>
<dbReference type="GO" id="GO:0008270">
    <property type="term" value="F:zinc ion binding"/>
    <property type="evidence" value="ECO:0007669"/>
    <property type="project" value="UniProtKB-KW"/>
</dbReference>
<feature type="domain" description="CCHC-type" evidence="2">
    <location>
        <begin position="111"/>
        <end position="125"/>
    </location>
</feature>
<comment type="caution">
    <text evidence="3">The sequence shown here is derived from an EMBL/GenBank/DDBJ whole genome shotgun (WGS) entry which is preliminary data.</text>
</comment>
<dbReference type="PROSITE" id="PS50158">
    <property type="entry name" value="ZF_CCHC"/>
    <property type="match status" value="1"/>
</dbReference>
<dbReference type="Pfam" id="PF14111">
    <property type="entry name" value="DUF4283"/>
    <property type="match status" value="1"/>
</dbReference>
<keyword evidence="1" id="KW-0863">Zinc-finger</keyword>
<sequence>MECMMVRCLDLGLGYYVVKFELANDFMKVLTEGPWKIMDHYLSVQRWKPDFRPSSASYGSTSVWIRLPELPIEYFHEDILLEIGRKVGKPLKVRVGKFIQVIEYEAMHTVCFGCGVYGHRIEKCPLRVKAVEETATADACTAKGGESRPVVEETTENFGPWMLVQRKPLRDSNLKGKNIVSDTNLNDNPDFGGSNTNSFGVLSGEDSGLMDIPEGSKNVATVKDTGLSGPPVPVSGSSVNATHVGVSEVQLVQQASNSMLSQ</sequence>
<dbReference type="InterPro" id="IPR040256">
    <property type="entry name" value="At4g02000-like"/>
</dbReference>
<dbReference type="PANTHER" id="PTHR31286">
    <property type="entry name" value="GLYCINE-RICH CELL WALL STRUCTURAL PROTEIN 1.8-LIKE"/>
    <property type="match status" value="1"/>
</dbReference>
<evidence type="ECO:0000259" key="2">
    <source>
        <dbReference type="PROSITE" id="PS50158"/>
    </source>
</evidence>
<geneLocation type="mitochondrion" evidence="3"/>
<evidence type="ECO:0000313" key="3">
    <source>
        <dbReference type="EMBL" id="KAG6467688.1"/>
    </source>
</evidence>
<reference evidence="3 4" key="1">
    <citation type="submission" date="2020-08" db="EMBL/GenBank/DDBJ databases">
        <title>Plant Genome Project.</title>
        <authorList>
            <person name="Zhang R.-G."/>
        </authorList>
    </citation>
    <scope>NUCLEOTIDE SEQUENCE [LARGE SCALE GENOMIC DNA]</scope>
    <source>
        <tissue evidence="3">Rhizome</tissue>
    </source>
</reference>
<dbReference type="AlphaFoldDB" id="A0A8J5BUI1"/>
<keyword evidence="1" id="KW-0479">Metal-binding</keyword>
<dbReference type="EMBL" id="JACMSC010000025">
    <property type="protein sequence ID" value="KAG6467688.1"/>
    <property type="molecule type" value="Genomic_DNA"/>
</dbReference>
<keyword evidence="1" id="KW-0862">Zinc</keyword>
<accession>A0A8J5BUI1</accession>